<dbReference type="Proteomes" id="UP000218209">
    <property type="component" value="Unassembled WGS sequence"/>
</dbReference>
<protein>
    <submittedName>
        <fullName evidence="1">Uncharacterized protein</fullName>
    </submittedName>
</protein>
<organism evidence="1 2">
    <name type="scientific">Porphyra umbilicalis</name>
    <name type="common">Purple laver</name>
    <name type="synonym">Red alga</name>
    <dbReference type="NCBI Taxonomy" id="2786"/>
    <lineage>
        <taxon>Eukaryota</taxon>
        <taxon>Rhodophyta</taxon>
        <taxon>Bangiophyceae</taxon>
        <taxon>Bangiales</taxon>
        <taxon>Bangiaceae</taxon>
        <taxon>Porphyra</taxon>
    </lineage>
</organism>
<evidence type="ECO:0000313" key="2">
    <source>
        <dbReference type="Proteomes" id="UP000218209"/>
    </source>
</evidence>
<keyword evidence="2" id="KW-1185">Reference proteome</keyword>
<dbReference type="EMBL" id="KV918783">
    <property type="protein sequence ID" value="OSX79968.1"/>
    <property type="molecule type" value="Genomic_DNA"/>
</dbReference>
<reference evidence="1 2" key="1">
    <citation type="submission" date="2017-03" db="EMBL/GenBank/DDBJ databases">
        <title>WGS assembly of Porphyra umbilicalis.</title>
        <authorList>
            <person name="Brawley S.H."/>
            <person name="Blouin N.A."/>
            <person name="Ficko-Blean E."/>
            <person name="Wheeler G.L."/>
            <person name="Lohr M."/>
            <person name="Goodson H.V."/>
            <person name="Jenkins J.W."/>
            <person name="Blaby-Haas C.E."/>
            <person name="Helliwell K.E."/>
            <person name="Chan C."/>
            <person name="Marriage T."/>
            <person name="Bhattacharya D."/>
            <person name="Klein A.S."/>
            <person name="Badis Y."/>
            <person name="Brodie J."/>
            <person name="Cao Y."/>
            <person name="Collen J."/>
            <person name="Dittami S.M."/>
            <person name="Gachon C.M."/>
            <person name="Green B.R."/>
            <person name="Karpowicz S."/>
            <person name="Kim J.W."/>
            <person name="Kudahl U."/>
            <person name="Lin S."/>
            <person name="Michel G."/>
            <person name="Mittag M."/>
            <person name="Olson B.J."/>
            <person name="Pangilinan J."/>
            <person name="Peng Y."/>
            <person name="Qiu H."/>
            <person name="Shu S."/>
            <person name="Singer J.T."/>
            <person name="Smith A.G."/>
            <person name="Sprecher B.N."/>
            <person name="Wagner V."/>
            <person name="Wang W."/>
            <person name="Wang Z.-Y."/>
            <person name="Yan J."/>
            <person name="Yarish C."/>
            <person name="Zoeuner-Riek S."/>
            <person name="Zhuang Y."/>
            <person name="Zou Y."/>
            <person name="Lindquist E.A."/>
            <person name="Grimwood J."/>
            <person name="Barry K."/>
            <person name="Rokhsar D.S."/>
            <person name="Schmutz J."/>
            <person name="Stiller J.W."/>
            <person name="Grossman A.R."/>
            <person name="Prochnik S.E."/>
        </authorList>
    </citation>
    <scope>NUCLEOTIDE SEQUENCE [LARGE SCALE GENOMIC DNA]</scope>
    <source>
        <strain evidence="1">4086291</strain>
    </source>
</reference>
<name>A0A1X6PGS8_PORUM</name>
<evidence type="ECO:0000313" key="1">
    <source>
        <dbReference type="EMBL" id="OSX79968.1"/>
    </source>
</evidence>
<gene>
    <name evidence="1" type="ORF">BU14_0066s0021</name>
</gene>
<sequence length="123" mass="13132">MGALNAVRTVDLKQLALRLGPEAQHNMREPAISFGSISTRGRAIESTNDAMLEAMDELVAVAAGKQAAKDNFQGSKSTWAAESIAQVARDEVVAEQRRYNAAVVARTEGLRRRAARARAAAGP</sequence>
<dbReference type="AlphaFoldDB" id="A0A1X6PGS8"/>
<accession>A0A1X6PGS8</accession>
<proteinExistence type="predicted"/>